<dbReference type="Proteomes" id="UP000316252">
    <property type="component" value="Unassembled WGS sequence"/>
</dbReference>
<evidence type="ECO:0000313" key="3">
    <source>
        <dbReference type="Proteomes" id="UP000316252"/>
    </source>
</evidence>
<dbReference type="InterPro" id="IPR024559">
    <property type="entry name" value="DUF3846"/>
</dbReference>
<protein>
    <submittedName>
        <fullName evidence="2">DUF3846 domain-containing protein</fullName>
    </submittedName>
</protein>
<dbReference type="EMBL" id="VHQG01000001">
    <property type="protein sequence ID" value="TPW78053.1"/>
    <property type="molecule type" value="Genomic_DNA"/>
</dbReference>
<dbReference type="Pfam" id="PF12957">
    <property type="entry name" value="DUF3846"/>
    <property type="match status" value="1"/>
</dbReference>
<organism evidence="2 3">
    <name type="scientific">Schumannella soli</name>
    <dbReference type="NCBI Taxonomy" id="2590779"/>
    <lineage>
        <taxon>Bacteria</taxon>
        <taxon>Bacillati</taxon>
        <taxon>Actinomycetota</taxon>
        <taxon>Actinomycetes</taxon>
        <taxon>Micrococcales</taxon>
        <taxon>Microbacteriaceae</taxon>
        <taxon>Schumannella</taxon>
    </lineage>
</organism>
<evidence type="ECO:0000259" key="1">
    <source>
        <dbReference type="Pfam" id="PF12957"/>
    </source>
</evidence>
<reference evidence="2 3" key="1">
    <citation type="submission" date="2019-06" db="EMBL/GenBank/DDBJ databases">
        <authorList>
            <person name="Li F."/>
        </authorList>
    </citation>
    <scope>NUCLEOTIDE SEQUENCE [LARGE SCALE GENOMIC DNA]</scope>
    <source>
        <strain evidence="2 3">10F1D-1</strain>
    </source>
</reference>
<comment type="caution">
    <text evidence="2">The sequence shown here is derived from an EMBL/GenBank/DDBJ whole genome shotgun (WGS) entry which is preliminary data.</text>
</comment>
<name>A0A506Y844_9MICO</name>
<proteinExistence type="predicted"/>
<accession>A0A506Y844</accession>
<gene>
    <name evidence="2" type="ORF">FJ657_05350</name>
</gene>
<dbReference type="AlphaFoldDB" id="A0A506Y844"/>
<evidence type="ECO:0000313" key="2">
    <source>
        <dbReference type="EMBL" id="TPW78053.1"/>
    </source>
</evidence>
<feature type="domain" description="DUF3846" evidence="1">
    <location>
        <begin position="24"/>
        <end position="116"/>
    </location>
</feature>
<keyword evidence="3" id="KW-1185">Reference proteome</keyword>
<dbReference type="OrthoDB" id="5121495at2"/>
<sequence length="143" mass="16177">MKGIGEAHMLRGLKVGIDGVLSSVEIDETTADARMEGMHRAIGCHTYDVVGYTDTIDVWVDDEGLYRSSVNAELSVMLRRERFAGQGTWFGTGLFLGVDHSTGESRSLTPGEYARIVQDWTRKREPSEYRFMVEFLLPTRTRR</sequence>